<dbReference type="Gene3D" id="1.20.120.330">
    <property type="entry name" value="Nucleotidyltransferases domain 2"/>
    <property type="match status" value="1"/>
</dbReference>
<protein>
    <submittedName>
        <fullName evidence="1">Nucleotidyltransferase</fullName>
    </submittedName>
</protein>
<dbReference type="AlphaFoldDB" id="A0A2G9ZFX5"/>
<dbReference type="InterPro" id="IPR010235">
    <property type="entry name" value="HepT"/>
</dbReference>
<dbReference type="Pfam" id="PF08780">
    <property type="entry name" value="NTase_sub_bind"/>
    <property type="match status" value="1"/>
</dbReference>
<organism evidence="1 2">
    <name type="scientific">bacterium (Candidatus Gribaldobacteria) CG23_combo_of_CG06-09_8_20_14_all_37_87_8</name>
    <dbReference type="NCBI Taxonomy" id="2014278"/>
    <lineage>
        <taxon>Bacteria</taxon>
        <taxon>Candidatus Gribaldobacteria</taxon>
    </lineage>
</organism>
<evidence type="ECO:0000313" key="2">
    <source>
        <dbReference type="Proteomes" id="UP000230447"/>
    </source>
</evidence>
<name>A0A2G9ZFX5_9BACT</name>
<reference evidence="1 2" key="1">
    <citation type="submission" date="2017-09" db="EMBL/GenBank/DDBJ databases">
        <title>Depth-based differentiation of microbial function through sediment-hosted aquifers and enrichment of novel symbionts in the deep terrestrial subsurface.</title>
        <authorList>
            <person name="Probst A.J."/>
            <person name="Ladd B."/>
            <person name="Jarett J.K."/>
            <person name="Geller-Mcgrath D.E."/>
            <person name="Sieber C.M."/>
            <person name="Emerson J.B."/>
            <person name="Anantharaman K."/>
            <person name="Thomas B.C."/>
            <person name="Malmstrom R."/>
            <person name="Stieglmeier M."/>
            <person name="Klingl A."/>
            <person name="Woyke T."/>
            <person name="Ryan C.M."/>
            <person name="Banfield J.F."/>
        </authorList>
    </citation>
    <scope>NUCLEOTIDE SEQUENCE [LARGE SCALE GENOMIC DNA]</scope>
    <source>
        <strain evidence="1">CG23_combo_of_CG06-09_8_20_14_all_37_87_8</strain>
    </source>
</reference>
<sequence length="128" mass="15075">MSKTQSLLIDFEKTLSRLAEVLQQEKTDIVRDSAIKRFELVFDLSWKALKTFLEENHNVIYNSPKTCFKEAFHQGILDYNDFWLDVVSERNYTAHTYKEKLAEQIFAKLPTSLKHFQGLLMVLKSQEN</sequence>
<dbReference type="NCBIfam" id="TIGR01987">
    <property type="entry name" value="HI0074"/>
    <property type="match status" value="1"/>
</dbReference>
<gene>
    <name evidence="1" type="ORF">COX24_00130</name>
</gene>
<comment type="caution">
    <text evidence="1">The sequence shown here is derived from an EMBL/GenBank/DDBJ whole genome shotgun (WGS) entry which is preliminary data.</text>
</comment>
<dbReference type="Proteomes" id="UP000230447">
    <property type="component" value="Unassembled WGS sequence"/>
</dbReference>
<proteinExistence type="predicted"/>
<accession>A0A2G9ZFX5</accession>
<dbReference type="SUPFAM" id="SSF81593">
    <property type="entry name" value="Nucleotidyltransferase substrate binding subunit/domain"/>
    <property type="match status" value="1"/>
</dbReference>
<dbReference type="GO" id="GO:0016740">
    <property type="term" value="F:transferase activity"/>
    <property type="evidence" value="ECO:0007669"/>
    <property type="project" value="UniProtKB-KW"/>
</dbReference>
<dbReference type="EMBL" id="PCSB01000004">
    <property type="protein sequence ID" value="PIP32069.1"/>
    <property type="molecule type" value="Genomic_DNA"/>
</dbReference>
<keyword evidence="1" id="KW-0808">Transferase</keyword>
<evidence type="ECO:0000313" key="1">
    <source>
        <dbReference type="EMBL" id="PIP32069.1"/>
    </source>
</evidence>